<comment type="caution">
    <text evidence="1">The sequence shown here is derived from an EMBL/GenBank/DDBJ whole genome shotgun (WGS) entry which is preliminary data.</text>
</comment>
<evidence type="ECO:0000313" key="1">
    <source>
        <dbReference type="EMBL" id="SMQ27087.1"/>
    </source>
</evidence>
<reference evidence="1" key="1">
    <citation type="submission" date="2017-05" db="EMBL/GenBank/DDBJ databases">
        <authorList>
            <person name="Varghese N."/>
            <person name="Submissions S."/>
        </authorList>
    </citation>
    <scope>NUCLEOTIDE SEQUENCE</scope>
    <source>
        <strain evidence="1">LMG 28168</strain>
    </source>
</reference>
<dbReference type="EMBL" id="FXUY01000001">
    <property type="protein sequence ID" value="SMQ27087.1"/>
    <property type="molecule type" value="Genomic_DNA"/>
</dbReference>
<gene>
    <name evidence="1" type="ORF">SAMN04488483_3419</name>
</gene>
<proteinExistence type="predicted"/>
<evidence type="ECO:0000313" key="2">
    <source>
        <dbReference type="Proteomes" id="UP001158048"/>
    </source>
</evidence>
<organism evidence="1 2">
    <name type="scientific">Pseudomonas helmanticensis</name>
    <dbReference type="NCBI Taxonomy" id="1471381"/>
    <lineage>
        <taxon>Bacteria</taxon>
        <taxon>Pseudomonadati</taxon>
        <taxon>Pseudomonadota</taxon>
        <taxon>Gammaproteobacteria</taxon>
        <taxon>Pseudomonadales</taxon>
        <taxon>Pseudomonadaceae</taxon>
        <taxon>Pseudomonas</taxon>
    </lineage>
</organism>
<protein>
    <submittedName>
        <fullName evidence="1">Uncharacterized protein</fullName>
    </submittedName>
</protein>
<accession>A0ACD2U7W6</accession>
<name>A0ACD2U7W6_9PSED</name>
<keyword evidence="2" id="KW-1185">Reference proteome</keyword>
<sequence>MDDIKHNATLVGDILLTGSQGQSYEDYQFALNCAYLAKRQADTTYNSVIQPGRWTDYFTDVLWSHGWNRDHQPIEHVQTQFNGSVRQVWFQLASPLLSREQVTGVDQGLAKLERDVGLLKKIKGTSGKPFDFKVIPLSYNANGDLELVISNIRFIKSSLNTSYFFWDVSQSMTQLDVVARKVVISRRVMDARRLSVGKALEGLKFNFAAVPI</sequence>
<dbReference type="Proteomes" id="UP001158048">
    <property type="component" value="Unassembled WGS sequence"/>
</dbReference>